<dbReference type="InterPro" id="IPR000742">
    <property type="entry name" value="EGF"/>
</dbReference>
<feature type="signal peptide" evidence="3">
    <location>
        <begin position="1"/>
        <end position="21"/>
    </location>
</feature>
<name>A0A8B6FC21_MYTGA</name>
<dbReference type="InterPro" id="IPR032675">
    <property type="entry name" value="LRR_dom_sf"/>
</dbReference>
<keyword evidence="2" id="KW-0677">Repeat</keyword>
<evidence type="ECO:0000256" key="2">
    <source>
        <dbReference type="ARBA" id="ARBA00022737"/>
    </source>
</evidence>
<organism evidence="5 6">
    <name type="scientific">Mytilus galloprovincialis</name>
    <name type="common">Mediterranean mussel</name>
    <dbReference type="NCBI Taxonomy" id="29158"/>
    <lineage>
        <taxon>Eukaryota</taxon>
        <taxon>Metazoa</taxon>
        <taxon>Spiralia</taxon>
        <taxon>Lophotrochozoa</taxon>
        <taxon>Mollusca</taxon>
        <taxon>Bivalvia</taxon>
        <taxon>Autobranchia</taxon>
        <taxon>Pteriomorphia</taxon>
        <taxon>Mytilida</taxon>
        <taxon>Mytiloidea</taxon>
        <taxon>Mytilidae</taxon>
        <taxon>Mytilinae</taxon>
        <taxon>Mytilus</taxon>
    </lineage>
</organism>
<dbReference type="PANTHER" id="PTHR45617:SF181">
    <property type="entry name" value="LP04042P"/>
    <property type="match status" value="1"/>
</dbReference>
<dbReference type="Pfam" id="PF13855">
    <property type="entry name" value="LRR_8"/>
    <property type="match status" value="1"/>
</dbReference>
<dbReference type="OrthoDB" id="5954366at2759"/>
<dbReference type="PROSITE" id="PS51450">
    <property type="entry name" value="LRR"/>
    <property type="match status" value="2"/>
</dbReference>
<feature type="domain" description="EGF-like" evidence="4">
    <location>
        <begin position="234"/>
        <end position="245"/>
    </location>
</feature>
<feature type="non-terminal residue" evidence="5">
    <location>
        <position position="1"/>
    </location>
</feature>
<dbReference type="AlphaFoldDB" id="A0A8B6FC21"/>
<accession>A0A8B6FC21</accession>
<reference evidence="5" key="1">
    <citation type="submission" date="2018-11" db="EMBL/GenBank/DDBJ databases">
        <authorList>
            <person name="Alioto T."/>
            <person name="Alioto T."/>
        </authorList>
    </citation>
    <scope>NUCLEOTIDE SEQUENCE</scope>
</reference>
<evidence type="ECO:0000313" key="6">
    <source>
        <dbReference type="Proteomes" id="UP000596742"/>
    </source>
</evidence>
<evidence type="ECO:0000259" key="4">
    <source>
        <dbReference type="PROSITE" id="PS00022"/>
    </source>
</evidence>
<keyword evidence="6" id="KW-1185">Reference proteome</keyword>
<dbReference type="Gene3D" id="3.80.10.10">
    <property type="entry name" value="Ribonuclease Inhibitor"/>
    <property type="match status" value="2"/>
</dbReference>
<dbReference type="InterPro" id="IPR003591">
    <property type="entry name" value="Leu-rich_rpt_typical-subtyp"/>
</dbReference>
<feature type="chain" id="PRO_5032476420" evidence="3">
    <location>
        <begin position="22"/>
        <end position="246"/>
    </location>
</feature>
<evidence type="ECO:0000256" key="1">
    <source>
        <dbReference type="ARBA" id="ARBA00022614"/>
    </source>
</evidence>
<proteinExistence type="predicted"/>
<dbReference type="SMART" id="SM00369">
    <property type="entry name" value="LRR_TYP"/>
    <property type="match status" value="3"/>
</dbReference>
<keyword evidence="1" id="KW-0433">Leucine-rich repeat</keyword>
<comment type="caution">
    <text evidence="5">The sequence shown here is derived from an EMBL/GenBank/DDBJ whole genome shotgun (WGS) entry which is preliminary data.</text>
</comment>
<evidence type="ECO:0000313" key="5">
    <source>
        <dbReference type="EMBL" id="VDI46708.1"/>
    </source>
</evidence>
<dbReference type="Proteomes" id="UP000596742">
    <property type="component" value="Unassembled WGS sequence"/>
</dbReference>
<dbReference type="PANTHER" id="PTHR45617">
    <property type="entry name" value="LEUCINE RICH REPEAT FAMILY PROTEIN"/>
    <property type="match status" value="1"/>
</dbReference>
<gene>
    <name evidence="5" type="ORF">MGAL_10B015516</name>
</gene>
<sequence length="246" mass="27737">MKVGISVLVCLLVIDTGLVKGSCPSVCFCSDPYNAHVIDCRSRSLGNIPVDLLNDTLQFWLQENNITAIDVQFCKKMPQLHYLYINDNQISAIPVNTFVDCEQLYGIDLRNNNISTLESFTFMNLPRLSYLILNGNNISHIEEHAFGTFTSLYELDLESNPLNCDCTIYPFWSWYVGRANLEFRYPCERDSATCSNGTLVKSLQVDALTKCNPANFQCFNGGKYVTRSNGHVVCECIGNWTGNFCQ</sequence>
<dbReference type="PROSITE" id="PS00022">
    <property type="entry name" value="EGF_1"/>
    <property type="match status" value="1"/>
</dbReference>
<dbReference type="SUPFAM" id="SSF52058">
    <property type="entry name" value="L domain-like"/>
    <property type="match status" value="1"/>
</dbReference>
<dbReference type="InterPro" id="IPR001611">
    <property type="entry name" value="Leu-rich_rpt"/>
</dbReference>
<keyword evidence="3" id="KW-0732">Signal</keyword>
<protein>
    <submittedName>
        <fullName evidence="5">Leucine-rich repeat and fibronectin type-III domain-containing protein 5</fullName>
    </submittedName>
</protein>
<dbReference type="EMBL" id="UYJE01006530">
    <property type="protein sequence ID" value="VDI46708.1"/>
    <property type="molecule type" value="Genomic_DNA"/>
</dbReference>
<evidence type="ECO:0000256" key="3">
    <source>
        <dbReference type="SAM" id="SignalP"/>
    </source>
</evidence>